<dbReference type="EMBL" id="REGN01005527">
    <property type="protein sequence ID" value="RNA13022.1"/>
    <property type="molecule type" value="Genomic_DNA"/>
</dbReference>
<evidence type="ECO:0000313" key="2">
    <source>
        <dbReference type="Proteomes" id="UP000276133"/>
    </source>
</evidence>
<gene>
    <name evidence="1" type="ORF">BpHYR1_031700</name>
</gene>
<sequence length="80" mass="8957">MAIIILHDMGLVTIKNLFFKSYLVYQMSFQNLLAIEAVLDSVASISALQMSISQISAVTVRYACRSMLLGWDIQVQSIEN</sequence>
<dbReference type="Proteomes" id="UP000276133">
    <property type="component" value="Unassembled WGS sequence"/>
</dbReference>
<proteinExistence type="predicted"/>
<evidence type="ECO:0000313" key="1">
    <source>
        <dbReference type="EMBL" id="RNA13022.1"/>
    </source>
</evidence>
<organism evidence="1 2">
    <name type="scientific">Brachionus plicatilis</name>
    <name type="common">Marine rotifer</name>
    <name type="synonym">Brachionus muelleri</name>
    <dbReference type="NCBI Taxonomy" id="10195"/>
    <lineage>
        <taxon>Eukaryota</taxon>
        <taxon>Metazoa</taxon>
        <taxon>Spiralia</taxon>
        <taxon>Gnathifera</taxon>
        <taxon>Rotifera</taxon>
        <taxon>Eurotatoria</taxon>
        <taxon>Monogononta</taxon>
        <taxon>Pseudotrocha</taxon>
        <taxon>Ploima</taxon>
        <taxon>Brachionidae</taxon>
        <taxon>Brachionus</taxon>
    </lineage>
</organism>
<dbReference type="AlphaFoldDB" id="A0A3M7QNV1"/>
<keyword evidence="2" id="KW-1185">Reference proteome</keyword>
<protein>
    <submittedName>
        <fullName evidence="1">Uncharacterized protein</fullName>
    </submittedName>
</protein>
<reference evidence="1 2" key="1">
    <citation type="journal article" date="2018" name="Sci. Rep.">
        <title>Genomic signatures of local adaptation to the degree of environmental predictability in rotifers.</title>
        <authorList>
            <person name="Franch-Gras L."/>
            <person name="Hahn C."/>
            <person name="Garcia-Roger E.M."/>
            <person name="Carmona M.J."/>
            <person name="Serra M."/>
            <person name="Gomez A."/>
        </authorList>
    </citation>
    <scope>NUCLEOTIDE SEQUENCE [LARGE SCALE GENOMIC DNA]</scope>
    <source>
        <strain evidence="1">HYR1</strain>
    </source>
</reference>
<accession>A0A3M7QNV1</accession>
<name>A0A3M7QNV1_BRAPC</name>
<comment type="caution">
    <text evidence="1">The sequence shown here is derived from an EMBL/GenBank/DDBJ whole genome shotgun (WGS) entry which is preliminary data.</text>
</comment>